<dbReference type="AlphaFoldDB" id="A0AAW4L389"/>
<sequence>MTRATCRFLALIITVFALSGCAGPSTQVNPRSMSFPPLSFEIPKSQRMELPNGMVVYLLEDHELPLVSITAYINTGSIYEPPDKTGLASLASAVLRTGGTDTITPDAMDGELEFMASSVEAGISSDVGNVSMATLTRNFDRTLQIYADVLMKPAFREEKLNLAKKQTIEALRRQNDNPKAIADRELRKALYSGHPLGAYPTVESISGITRDDLIKFHGRYFRPNRVILAVAGDVKTEELSAKLEKLFNGWEKTDESLPKVAPPAAEVKPQVLLAHKDVNQSAIRIGHLGIDKDSPDLYAIRVMDYILGGGFTSRLTQEIRSNQGLAYNVESHFDIGRRFVGTFIAQTETKSESTAKAITLMRDIIAGITKEPVSSQELDLAKNSIINAFIFGFAKPEAVVNQQARLEYYGYPKGYLENYRDNIAKVTKDDILQAAKNHLHPDKMVISVAGNDNAFDKPLSIFGRVTDIKLETMKGDKTQ</sequence>
<dbReference type="PANTHER" id="PTHR11851:SF225">
    <property type="entry name" value="NON-PEPTIDASE HOMOLOG YMXG"/>
    <property type="match status" value="1"/>
</dbReference>
<dbReference type="Proteomes" id="UP000811899">
    <property type="component" value="Unassembled WGS sequence"/>
</dbReference>
<keyword evidence="1" id="KW-0732">Signal</keyword>
<gene>
    <name evidence="4" type="ORF">KI809_14995</name>
</gene>
<protein>
    <submittedName>
        <fullName evidence="4">Insulinase family protein</fullName>
    </submittedName>
</protein>
<dbReference type="EMBL" id="JAHCVJ010000006">
    <property type="protein sequence ID" value="MBT0665614.1"/>
    <property type="molecule type" value="Genomic_DNA"/>
</dbReference>
<dbReference type="InterPro" id="IPR011249">
    <property type="entry name" value="Metalloenz_LuxS/M16"/>
</dbReference>
<accession>A0AAW4L389</accession>
<keyword evidence="5" id="KW-1185">Reference proteome</keyword>
<organism evidence="4 5">
    <name type="scientific">Geoanaerobacter pelophilus</name>
    <dbReference type="NCBI Taxonomy" id="60036"/>
    <lineage>
        <taxon>Bacteria</taxon>
        <taxon>Pseudomonadati</taxon>
        <taxon>Thermodesulfobacteriota</taxon>
        <taxon>Desulfuromonadia</taxon>
        <taxon>Geobacterales</taxon>
        <taxon>Geobacteraceae</taxon>
        <taxon>Geoanaerobacter</taxon>
    </lineage>
</organism>
<feature type="domain" description="Peptidase M16 C-terminal" evidence="3">
    <location>
        <begin position="208"/>
        <end position="384"/>
    </location>
</feature>
<dbReference type="Gene3D" id="3.30.830.10">
    <property type="entry name" value="Metalloenzyme, LuxS/M16 peptidase-like"/>
    <property type="match status" value="2"/>
</dbReference>
<evidence type="ECO:0000313" key="5">
    <source>
        <dbReference type="Proteomes" id="UP000811899"/>
    </source>
</evidence>
<dbReference type="InterPro" id="IPR050361">
    <property type="entry name" value="MPP/UQCRC_Complex"/>
</dbReference>
<dbReference type="Pfam" id="PF00675">
    <property type="entry name" value="Peptidase_M16"/>
    <property type="match status" value="1"/>
</dbReference>
<dbReference type="SUPFAM" id="SSF63411">
    <property type="entry name" value="LuxS/MPP-like metallohydrolase"/>
    <property type="match status" value="2"/>
</dbReference>
<comment type="caution">
    <text evidence="4">The sequence shown here is derived from an EMBL/GenBank/DDBJ whole genome shotgun (WGS) entry which is preliminary data.</text>
</comment>
<dbReference type="PANTHER" id="PTHR11851">
    <property type="entry name" value="METALLOPROTEASE"/>
    <property type="match status" value="1"/>
</dbReference>
<feature type="signal peptide" evidence="1">
    <location>
        <begin position="1"/>
        <end position="22"/>
    </location>
</feature>
<name>A0AAW4L389_9BACT</name>
<feature type="chain" id="PRO_5043722414" evidence="1">
    <location>
        <begin position="23"/>
        <end position="479"/>
    </location>
</feature>
<evidence type="ECO:0000259" key="3">
    <source>
        <dbReference type="Pfam" id="PF05193"/>
    </source>
</evidence>
<dbReference type="RefSeq" id="WP_214172387.1">
    <property type="nucleotide sequence ID" value="NZ_JAHCVJ010000006.1"/>
</dbReference>
<dbReference type="PROSITE" id="PS51257">
    <property type="entry name" value="PROKAR_LIPOPROTEIN"/>
    <property type="match status" value="1"/>
</dbReference>
<dbReference type="InterPro" id="IPR007863">
    <property type="entry name" value="Peptidase_M16_C"/>
</dbReference>
<dbReference type="InterPro" id="IPR011765">
    <property type="entry name" value="Pept_M16_N"/>
</dbReference>
<evidence type="ECO:0000259" key="2">
    <source>
        <dbReference type="Pfam" id="PF00675"/>
    </source>
</evidence>
<proteinExistence type="predicted"/>
<feature type="domain" description="Peptidase M16 N-terminal" evidence="2">
    <location>
        <begin position="57"/>
        <end position="197"/>
    </location>
</feature>
<reference evidence="4 5" key="1">
    <citation type="submission" date="2021-05" db="EMBL/GenBank/DDBJ databases">
        <title>The draft genome of Geobacter pelophilus DSM 12255.</title>
        <authorList>
            <person name="Xu Z."/>
            <person name="Masuda Y."/>
            <person name="Itoh H."/>
            <person name="Senoo K."/>
        </authorList>
    </citation>
    <scope>NUCLEOTIDE SEQUENCE [LARGE SCALE GENOMIC DNA]</scope>
    <source>
        <strain evidence="4 5">DSM 12255</strain>
    </source>
</reference>
<evidence type="ECO:0000256" key="1">
    <source>
        <dbReference type="SAM" id="SignalP"/>
    </source>
</evidence>
<dbReference type="GO" id="GO:0046872">
    <property type="term" value="F:metal ion binding"/>
    <property type="evidence" value="ECO:0007669"/>
    <property type="project" value="InterPro"/>
</dbReference>
<dbReference type="Pfam" id="PF05193">
    <property type="entry name" value="Peptidase_M16_C"/>
    <property type="match status" value="1"/>
</dbReference>
<evidence type="ECO:0000313" key="4">
    <source>
        <dbReference type="EMBL" id="MBT0665614.1"/>
    </source>
</evidence>